<keyword evidence="3" id="KW-1185">Reference proteome</keyword>
<organism evidence="2 3">
    <name type="scientific">Mytilus coruscus</name>
    <name type="common">Sea mussel</name>
    <dbReference type="NCBI Taxonomy" id="42192"/>
    <lineage>
        <taxon>Eukaryota</taxon>
        <taxon>Metazoa</taxon>
        <taxon>Spiralia</taxon>
        <taxon>Lophotrochozoa</taxon>
        <taxon>Mollusca</taxon>
        <taxon>Bivalvia</taxon>
        <taxon>Autobranchia</taxon>
        <taxon>Pteriomorphia</taxon>
        <taxon>Mytilida</taxon>
        <taxon>Mytiloidea</taxon>
        <taxon>Mytilidae</taxon>
        <taxon>Mytilinae</taxon>
        <taxon>Mytilus</taxon>
    </lineage>
</organism>
<dbReference type="AlphaFoldDB" id="A0A6J8EIC6"/>
<evidence type="ECO:0000313" key="3">
    <source>
        <dbReference type="Proteomes" id="UP000507470"/>
    </source>
</evidence>
<evidence type="ECO:0000259" key="1">
    <source>
        <dbReference type="Pfam" id="PF09588"/>
    </source>
</evidence>
<dbReference type="GO" id="GO:0006281">
    <property type="term" value="P:DNA repair"/>
    <property type="evidence" value="ECO:0007669"/>
    <property type="project" value="UniProtKB-ARBA"/>
</dbReference>
<dbReference type="PANTHER" id="PTHR46609:SF8">
    <property type="entry name" value="YQAJ VIRAL RECOMBINASE DOMAIN-CONTAINING PROTEIN"/>
    <property type="match status" value="1"/>
</dbReference>
<name>A0A6J8EIC6_MYTCO</name>
<dbReference type="Pfam" id="PF09588">
    <property type="entry name" value="YqaJ"/>
    <property type="match status" value="1"/>
</dbReference>
<accession>A0A6J8EIC6</accession>
<proteinExistence type="predicted"/>
<dbReference type="InterPro" id="IPR011604">
    <property type="entry name" value="PDDEXK-like_dom_sf"/>
</dbReference>
<dbReference type="InterPro" id="IPR011335">
    <property type="entry name" value="Restrct_endonuc-II-like"/>
</dbReference>
<protein>
    <recommendedName>
        <fullName evidence="1">YqaJ viral recombinase domain-containing protein</fullName>
    </recommendedName>
</protein>
<dbReference type="InterPro" id="IPR051703">
    <property type="entry name" value="NF-kappa-B_Signaling_Reg"/>
</dbReference>
<gene>
    <name evidence="2" type="ORF">MCOR_51781</name>
</gene>
<sequence>MGEYSNANSSSLEWGRKKEETALNLYMKVNKKTHQKACMQRYGLLLYEIMSYIVYSVDGIFTCKCHTSRVIEVKCPYSARFDNLKDVAADKLHMDEHYHEIQGQMGIDGLDKCDLVIYTSKGICVTTVDFDPFFLYKCRGFSPHKWLYNQSTHDEQVAVCLRKEILQGFDFVSVVDLDEYIVHGNFSIFTEMIKYNQTVYESHGKIFQENNLE</sequence>
<reference evidence="2 3" key="1">
    <citation type="submission" date="2020-06" db="EMBL/GenBank/DDBJ databases">
        <authorList>
            <person name="Li R."/>
            <person name="Bekaert M."/>
        </authorList>
    </citation>
    <scope>NUCLEOTIDE SEQUENCE [LARGE SCALE GENOMIC DNA]</scope>
    <source>
        <strain evidence="3">wild</strain>
    </source>
</reference>
<dbReference type="SUPFAM" id="SSF52980">
    <property type="entry name" value="Restriction endonuclease-like"/>
    <property type="match status" value="1"/>
</dbReference>
<dbReference type="InterPro" id="IPR019080">
    <property type="entry name" value="YqaJ_viral_recombinase"/>
</dbReference>
<dbReference type="OrthoDB" id="6154296at2759"/>
<dbReference type="Proteomes" id="UP000507470">
    <property type="component" value="Unassembled WGS sequence"/>
</dbReference>
<dbReference type="EMBL" id="CACVKT020009031">
    <property type="protein sequence ID" value="CAC5419442.1"/>
    <property type="molecule type" value="Genomic_DNA"/>
</dbReference>
<feature type="domain" description="YqaJ viral recombinase" evidence="1">
    <location>
        <begin position="6"/>
        <end position="108"/>
    </location>
</feature>
<dbReference type="CDD" id="cd22343">
    <property type="entry name" value="PDDEXK_lambda_exonuclease-like"/>
    <property type="match status" value="1"/>
</dbReference>
<dbReference type="Gene3D" id="3.90.320.10">
    <property type="match status" value="1"/>
</dbReference>
<dbReference type="PANTHER" id="PTHR46609">
    <property type="entry name" value="EXONUCLEASE, PHAGE-TYPE/RECB, C-TERMINAL DOMAIN-CONTAINING PROTEIN"/>
    <property type="match status" value="1"/>
</dbReference>
<evidence type="ECO:0000313" key="2">
    <source>
        <dbReference type="EMBL" id="CAC5419442.1"/>
    </source>
</evidence>